<evidence type="ECO:0000256" key="2">
    <source>
        <dbReference type="ARBA" id="ARBA00022692"/>
    </source>
</evidence>
<dbReference type="AlphaFoldDB" id="A0A6B2LBD1"/>
<dbReference type="InterPro" id="IPR053042">
    <property type="entry name" value="Mito_GTP/GDP_Carrier"/>
</dbReference>
<protein>
    <recommendedName>
        <fullName evidence="7">Mitochondrial carrier protein</fullName>
    </recommendedName>
</protein>
<dbReference type="GO" id="GO:0016020">
    <property type="term" value="C:membrane"/>
    <property type="evidence" value="ECO:0007669"/>
    <property type="project" value="UniProtKB-SubCell"/>
</dbReference>
<proteinExistence type="inferred from homology"/>
<keyword evidence="5" id="KW-0813">Transport</keyword>
<dbReference type="SUPFAM" id="SSF103506">
    <property type="entry name" value="Mitochondrial carrier"/>
    <property type="match status" value="1"/>
</dbReference>
<sequence length="291" mass="32187">MLEISIFHPMDTIIKRLMTNTMSFRGGHWGECWAKVAKVIFGETAQKGLFSKWRSLFPGLACATTYKISQRIYKFGGQPIMKDMINYRSGDRFDRAFGKHSKSMQHAVAGSLVGVGEVVLLPLDVLKIRKQTNPTSIGQGCLTCIKQEGLTLYRGASWTISRNLAGSAVLFGSSCFVKDNVFSLNNHNDASFWQVLSSSTVGTVGCLVVASPMDVVKTRIQRTPYDVQSKTSGWGIVREMVMKEGMGSFWKGIIPKIAVIGPKLIFVFTATQYFSVIIDKLVRCQVLCATT</sequence>
<dbReference type="PROSITE" id="PS50920">
    <property type="entry name" value="SOLCAR"/>
    <property type="match status" value="1"/>
</dbReference>
<evidence type="ECO:0000256" key="5">
    <source>
        <dbReference type="RuleBase" id="RU000488"/>
    </source>
</evidence>
<dbReference type="InterPro" id="IPR018108">
    <property type="entry name" value="MCP_transmembrane"/>
</dbReference>
<evidence type="ECO:0000256" key="1">
    <source>
        <dbReference type="ARBA" id="ARBA00004141"/>
    </source>
</evidence>
<evidence type="ECO:0000256" key="3">
    <source>
        <dbReference type="ARBA" id="ARBA00023136"/>
    </source>
</evidence>
<dbReference type="PANTHER" id="PTHR46974">
    <property type="entry name" value="MITOCHONDRIAL GTP/GDP CARRIER PROTEIN 1"/>
    <property type="match status" value="1"/>
</dbReference>
<dbReference type="Pfam" id="PF00153">
    <property type="entry name" value="Mito_carr"/>
    <property type="match status" value="2"/>
</dbReference>
<organism evidence="6">
    <name type="scientific">Arcella intermedia</name>
    <dbReference type="NCBI Taxonomy" id="1963864"/>
    <lineage>
        <taxon>Eukaryota</taxon>
        <taxon>Amoebozoa</taxon>
        <taxon>Tubulinea</taxon>
        <taxon>Elardia</taxon>
        <taxon>Arcellinida</taxon>
        <taxon>Sphaerothecina</taxon>
        <taxon>Arcellidae</taxon>
        <taxon>Arcella</taxon>
    </lineage>
</organism>
<comment type="subcellular location">
    <subcellularLocation>
        <location evidence="1">Membrane</location>
        <topology evidence="1">Multi-pass membrane protein</topology>
    </subcellularLocation>
</comment>
<dbReference type="EMBL" id="GIBP01005347">
    <property type="protein sequence ID" value="NDV34316.1"/>
    <property type="molecule type" value="Transcribed_RNA"/>
</dbReference>
<name>A0A6B2LBD1_9EUKA</name>
<dbReference type="Gene3D" id="1.50.40.10">
    <property type="entry name" value="Mitochondrial carrier domain"/>
    <property type="match status" value="1"/>
</dbReference>
<dbReference type="InterPro" id="IPR023395">
    <property type="entry name" value="MCP_dom_sf"/>
</dbReference>
<evidence type="ECO:0000256" key="4">
    <source>
        <dbReference type="PROSITE-ProRule" id="PRU00282"/>
    </source>
</evidence>
<keyword evidence="2 4" id="KW-0812">Transmembrane</keyword>
<feature type="repeat" description="Solcar" evidence="4">
    <location>
        <begin position="193"/>
        <end position="277"/>
    </location>
</feature>
<evidence type="ECO:0008006" key="7">
    <source>
        <dbReference type="Google" id="ProtNLM"/>
    </source>
</evidence>
<comment type="similarity">
    <text evidence="5">Belongs to the mitochondrial carrier (TC 2.A.29) family.</text>
</comment>
<accession>A0A6B2LBD1</accession>
<evidence type="ECO:0000313" key="6">
    <source>
        <dbReference type="EMBL" id="NDV34316.1"/>
    </source>
</evidence>
<keyword evidence="3 4" id="KW-0472">Membrane</keyword>
<dbReference type="GO" id="GO:0005739">
    <property type="term" value="C:mitochondrion"/>
    <property type="evidence" value="ECO:0007669"/>
    <property type="project" value="TreeGrafter"/>
</dbReference>
<dbReference type="PANTHER" id="PTHR46974:SF1">
    <property type="entry name" value="MITOCHONDRIAL GTP_GDP CARRIER PROTEIN 1"/>
    <property type="match status" value="1"/>
</dbReference>
<reference evidence="6" key="1">
    <citation type="journal article" date="2020" name="J. Eukaryot. Microbiol.">
        <title>De novo Sequencing, Assembly and Annotation of the Transcriptome for the Free-Living Testate Amoeba Arcella intermedia.</title>
        <authorList>
            <person name="Ribeiro G.M."/>
            <person name="Porfirio-Sousa A.L."/>
            <person name="Maurer-Alcala X.X."/>
            <person name="Katz L.A."/>
            <person name="Lahr D.J.G."/>
        </authorList>
    </citation>
    <scope>NUCLEOTIDE SEQUENCE</scope>
</reference>
<dbReference type="GO" id="GO:0001409">
    <property type="term" value="F:guanine nucleotide transmembrane transporter activity"/>
    <property type="evidence" value="ECO:0007669"/>
    <property type="project" value="TreeGrafter"/>
</dbReference>